<feature type="transmembrane region" description="Helical" evidence="1">
    <location>
        <begin position="107"/>
        <end position="124"/>
    </location>
</feature>
<dbReference type="EMBL" id="BAABCX010000001">
    <property type="protein sequence ID" value="GAA3527088.1"/>
    <property type="molecule type" value="Genomic_DNA"/>
</dbReference>
<dbReference type="InterPro" id="IPR037185">
    <property type="entry name" value="EmrE-like"/>
</dbReference>
<sequence length="284" mass="30012">MAISLWSLLALLGALTTAIPAFQLLFICFSISALLMFTGRALRKRPLLSRPALSPSQWLVGITGLFGFHWCYFAALKRAPALEVSLIVYLWPLLLSLLVAGSGRRHLAALGGLLGFGGVAMLIAPSGETVLNSRTLVGYGLASCCALLWAGYSWHLSRSRGKVEDIGWVSLAVALLSLLVHLATERGHWSFSALEGLGALLLGLGPVGGAFYLWDRGLKQGNRPLLASLSFATPLLSSVVLVLAGVNDWRLATGVALVLIMLGAGVANFKPRLPAAVKEGDVSG</sequence>
<feature type="transmembrane region" description="Helical" evidence="1">
    <location>
        <begin position="81"/>
        <end position="100"/>
    </location>
</feature>
<evidence type="ECO:0000313" key="4">
    <source>
        <dbReference type="Proteomes" id="UP001500795"/>
    </source>
</evidence>
<feature type="transmembrane region" description="Helical" evidence="1">
    <location>
        <begin position="196"/>
        <end position="214"/>
    </location>
</feature>
<feature type="transmembrane region" description="Helical" evidence="1">
    <location>
        <begin position="58"/>
        <end position="75"/>
    </location>
</feature>
<reference evidence="4" key="1">
    <citation type="journal article" date="2019" name="Int. J. Syst. Evol. Microbiol.">
        <title>The Global Catalogue of Microorganisms (GCM) 10K type strain sequencing project: providing services to taxonomists for standard genome sequencing and annotation.</title>
        <authorList>
            <consortium name="The Broad Institute Genomics Platform"/>
            <consortium name="The Broad Institute Genome Sequencing Center for Infectious Disease"/>
            <person name="Wu L."/>
            <person name="Ma J."/>
        </authorList>
    </citation>
    <scope>NUCLEOTIDE SEQUENCE [LARGE SCALE GENOMIC DNA]</scope>
    <source>
        <strain evidence="4">JCM 17110</strain>
    </source>
</reference>
<keyword evidence="4" id="KW-1185">Reference proteome</keyword>
<feature type="transmembrane region" description="Helical" evidence="1">
    <location>
        <begin position="6"/>
        <end position="37"/>
    </location>
</feature>
<proteinExistence type="predicted"/>
<accession>A0ABP6V2F5</accession>
<organism evidence="3 4">
    <name type="scientific">Zobellella aerophila</name>
    <dbReference type="NCBI Taxonomy" id="870480"/>
    <lineage>
        <taxon>Bacteria</taxon>
        <taxon>Pseudomonadati</taxon>
        <taxon>Pseudomonadota</taxon>
        <taxon>Gammaproteobacteria</taxon>
        <taxon>Aeromonadales</taxon>
        <taxon>Aeromonadaceae</taxon>
        <taxon>Zobellella</taxon>
    </lineage>
</organism>
<name>A0ABP6V2F5_9GAMM</name>
<evidence type="ECO:0000256" key="1">
    <source>
        <dbReference type="SAM" id="Phobius"/>
    </source>
</evidence>
<evidence type="ECO:0000259" key="2">
    <source>
        <dbReference type="Pfam" id="PF00892"/>
    </source>
</evidence>
<dbReference type="InterPro" id="IPR000620">
    <property type="entry name" value="EamA_dom"/>
</dbReference>
<keyword evidence="1" id="KW-0472">Membrane</keyword>
<keyword evidence="1" id="KW-0812">Transmembrane</keyword>
<gene>
    <name evidence="3" type="ORF">GCM10022394_02790</name>
</gene>
<feature type="domain" description="EamA" evidence="2">
    <location>
        <begin position="5"/>
        <end position="123"/>
    </location>
</feature>
<dbReference type="Proteomes" id="UP001500795">
    <property type="component" value="Unassembled WGS sequence"/>
</dbReference>
<feature type="transmembrane region" description="Helical" evidence="1">
    <location>
        <begin position="251"/>
        <end position="269"/>
    </location>
</feature>
<protein>
    <submittedName>
        <fullName evidence="3">EamA family transporter</fullName>
    </submittedName>
</protein>
<keyword evidence="1" id="KW-1133">Transmembrane helix</keyword>
<feature type="transmembrane region" description="Helical" evidence="1">
    <location>
        <begin position="166"/>
        <end position="184"/>
    </location>
</feature>
<dbReference type="Pfam" id="PF00892">
    <property type="entry name" value="EamA"/>
    <property type="match status" value="1"/>
</dbReference>
<feature type="transmembrane region" description="Helical" evidence="1">
    <location>
        <begin position="136"/>
        <end position="154"/>
    </location>
</feature>
<evidence type="ECO:0000313" key="3">
    <source>
        <dbReference type="EMBL" id="GAA3527088.1"/>
    </source>
</evidence>
<dbReference type="SUPFAM" id="SSF103481">
    <property type="entry name" value="Multidrug resistance efflux transporter EmrE"/>
    <property type="match status" value="1"/>
</dbReference>
<comment type="caution">
    <text evidence="3">The sequence shown here is derived from an EMBL/GenBank/DDBJ whole genome shotgun (WGS) entry which is preliminary data.</text>
</comment>
<feature type="transmembrane region" description="Helical" evidence="1">
    <location>
        <begin position="226"/>
        <end position="245"/>
    </location>
</feature>